<proteinExistence type="inferred from homology"/>
<dbReference type="EMBL" id="WTYJ01000002">
    <property type="protein sequence ID" value="MXO99544.1"/>
    <property type="molecule type" value="Genomic_DNA"/>
</dbReference>
<dbReference type="InterPro" id="IPR029017">
    <property type="entry name" value="Enolase-like_N"/>
</dbReference>
<dbReference type="InterPro" id="IPR013342">
    <property type="entry name" value="Mandelate_racemase_C"/>
</dbReference>
<dbReference type="RefSeq" id="WP_161391257.1">
    <property type="nucleotide sequence ID" value="NZ_JBHSCP010000001.1"/>
</dbReference>
<comment type="caution">
    <text evidence="4">The sequence shown here is derived from an EMBL/GenBank/DDBJ whole genome shotgun (WGS) entry which is preliminary data.</text>
</comment>
<dbReference type="Gene3D" id="3.20.20.120">
    <property type="entry name" value="Enolase-like C-terminal domain"/>
    <property type="match status" value="1"/>
</dbReference>
<dbReference type="SFLD" id="SFLDG00180">
    <property type="entry name" value="muconate_cycloisomerase"/>
    <property type="match status" value="1"/>
</dbReference>
<dbReference type="OrthoDB" id="9802699at2"/>
<feature type="domain" description="Mandelate racemase/muconate lactonizing enzyme C-terminal" evidence="3">
    <location>
        <begin position="146"/>
        <end position="241"/>
    </location>
</feature>
<dbReference type="InterPro" id="IPR034593">
    <property type="entry name" value="DgoD-like"/>
</dbReference>
<evidence type="ECO:0000256" key="1">
    <source>
        <dbReference type="ARBA" id="ARBA00008031"/>
    </source>
</evidence>
<name>A0A6I4TUE1_9SPHN</name>
<dbReference type="SUPFAM" id="SSF51604">
    <property type="entry name" value="Enolase C-terminal domain-like"/>
    <property type="match status" value="1"/>
</dbReference>
<dbReference type="PROSITE" id="PS00909">
    <property type="entry name" value="MR_MLE_2"/>
    <property type="match status" value="1"/>
</dbReference>
<dbReference type="InterPro" id="IPR029065">
    <property type="entry name" value="Enolase_C-like"/>
</dbReference>
<keyword evidence="5" id="KW-1185">Reference proteome</keyword>
<evidence type="ECO:0000313" key="5">
    <source>
        <dbReference type="Proteomes" id="UP000469430"/>
    </source>
</evidence>
<dbReference type="Pfam" id="PF02746">
    <property type="entry name" value="MR_MLE_N"/>
    <property type="match status" value="1"/>
</dbReference>
<evidence type="ECO:0000256" key="2">
    <source>
        <dbReference type="ARBA" id="ARBA00022723"/>
    </source>
</evidence>
<keyword evidence="4" id="KW-0413">Isomerase</keyword>
<dbReference type="PANTHER" id="PTHR48080:SF3">
    <property type="entry name" value="ENOLASE SUPERFAMILY MEMBER DDB_G0284701"/>
    <property type="match status" value="1"/>
</dbReference>
<dbReference type="Pfam" id="PF13378">
    <property type="entry name" value="MR_MLE_C"/>
    <property type="match status" value="1"/>
</dbReference>
<protein>
    <submittedName>
        <fullName evidence="4">Muconate cycloisomerase</fullName>
    </submittedName>
</protein>
<dbReference type="Proteomes" id="UP000469430">
    <property type="component" value="Unassembled WGS sequence"/>
</dbReference>
<dbReference type="GO" id="GO:0000287">
    <property type="term" value="F:magnesium ion binding"/>
    <property type="evidence" value="ECO:0007669"/>
    <property type="project" value="UniProtKB-ARBA"/>
</dbReference>
<dbReference type="InterPro" id="IPR036849">
    <property type="entry name" value="Enolase-like_C_sf"/>
</dbReference>
<evidence type="ECO:0000313" key="4">
    <source>
        <dbReference type="EMBL" id="MXO99544.1"/>
    </source>
</evidence>
<accession>A0A6I4TUE1</accession>
<gene>
    <name evidence="4" type="ORF">GRI97_11150</name>
</gene>
<dbReference type="GO" id="GO:0009063">
    <property type="term" value="P:amino acid catabolic process"/>
    <property type="evidence" value="ECO:0007669"/>
    <property type="project" value="InterPro"/>
</dbReference>
<keyword evidence="2" id="KW-0479">Metal-binding</keyword>
<reference evidence="4 5" key="1">
    <citation type="submission" date="2019-12" db="EMBL/GenBank/DDBJ databases">
        <title>Genomic-based taxomic classification of the family Erythrobacteraceae.</title>
        <authorList>
            <person name="Xu L."/>
        </authorList>
    </citation>
    <scope>NUCLEOTIDE SEQUENCE [LARGE SCALE GENOMIC DNA]</scope>
    <source>
        <strain evidence="4 5">S36</strain>
    </source>
</reference>
<dbReference type="InterPro" id="IPR018110">
    <property type="entry name" value="Mandel_Rmase/mucon_lact_enz_CS"/>
</dbReference>
<dbReference type="AlphaFoldDB" id="A0A6I4TUE1"/>
<sequence length="376" mass="40087">MKIRSIVSTPLRLPFRQPYHWAQGVLHAAECVLIEINTDEGIIGYGEVMAMARADATLDLIRAAADVAIGRDPLSINAILADIYQQLFASRGNLADIRFAATLLAGIDMALWDISGKAAGRPVHALIGGAQRDHLQYFGFPQGHSPEEIARDAARWVEAGCQVIYVKVGRGDALDRDIVRQVRGAIGDRRLRIDANEAWDVLTARRMIAAMAPYDVEFIEQPTPRGSLTALAAVRAHSPIPVAADQIAYTPGDVAQLCAAGAADLVVIGLHETGGFSRFLQCAAIAGAAGVNLCLHGLYESGISTCATLHAGAVIANLDDGNQYMNHFLAEDIITGPDLRLQEGTLPLLTAPGLGFDINPDAVARAAENYRQNVAG</sequence>
<dbReference type="GO" id="GO:0016853">
    <property type="term" value="F:isomerase activity"/>
    <property type="evidence" value="ECO:0007669"/>
    <property type="project" value="UniProtKB-KW"/>
</dbReference>
<dbReference type="Gene3D" id="3.30.390.10">
    <property type="entry name" value="Enolase-like, N-terminal domain"/>
    <property type="match status" value="1"/>
</dbReference>
<dbReference type="SUPFAM" id="SSF54826">
    <property type="entry name" value="Enolase N-terminal domain-like"/>
    <property type="match status" value="1"/>
</dbReference>
<dbReference type="SMART" id="SM00922">
    <property type="entry name" value="MR_MLE"/>
    <property type="match status" value="1"/>
</dbReference>
<dbReference type="PANTHER" id="PTHR48080">
    <property type="entry name" value="D-GALACTONATE DEHYDRATASE-RELATED"/>
    <property type="match status" value="1"/>
</dbReference>
<dbReference type="InterPro" id="IPR013341">
    <property type="entry name" value="Mandelate_racemase_N_dom"/>
</dbReference>
<comment type="similarity">
    <text evidence="1">Belongs to the mandelate racemase/muconate lactonizing enzyme family.</text>
</comment>
<dbReference type="CDD" id="cd03316">
    <property type="entry name" value="MR_like"/>
    <property type="match status" value="1"/>
</dbReference>
<dbReference type="SFLD" id="SFLDS00001">
    <property type="entry name" value="Enolase"/>
    <property type="match status" value="1"/>
</dbReference>
<organism evidence="4 5">
    <name type="scientific">Croceibacterium xixiisoli</name>
    <dbReference type="NCBI Taxonomy" id="1476466"/>
    <lineage>
        <taxon>Bacteria</taxon>
        <taxon>Pseudomonadati</taxon>
        <taxon>Pseudomonadota</taxon>
        <taxon>Alphaproteobacteria</taxon>
        <taxon>Sphingomonadales</taxon>
        <taxon>Erythrobacteraceae</taxon>
        <taxon>Croceibacterium</taxon>
    </lineage>
</organism>
<evidence type="ECO:0000259" key="3">
    <source>
        <dbReference type="SMART" id="SM00922"/>
    </source>
</evidence>